<evidence type="ECO:0000313" key="3">
    <source>
        <dbReference type="Proteomes" id="UP000185003"/>
    </source>
</evidence>
<accession>A0A1N6EDT4</accession>
<feature type="signal peptide" evidence="1">
    <location>
        <begin position="1"/>
        <end position="18"/>
    </location>
</feature>
<name>A0A1N6EDT4_9BACT</name>
<dbReference type="RefSeq" id="WP_074238651.1">
    <property type="nucleotide sequence ID" value="NZ_FSRA01000001.1"/>
</dbReference>
<evidence type="ECO:0000256" key="1">
    <source>
        <dbReference type="SAM" id="SignalP"/>
    </source>
</evidence>
<organism evidence="2 3">
    <name type="scientific">Chitinophaga niabensis</name>
    <dbReference type="NCBI Taxonomy" id="536979"/>
    <lineage>
        <taxon>Bacteria</taxon>
        <taxon>Pseudomonadati</taxon>
        <taxon>Bacteroidota</taxon>
        <taxon>Chitinophagia</taxon>
        <taxon>Chitinophagales</taxon>
        <taxon>Chitinophagaceae</taxon>
        <taxon>Chitinophaga</taxon>
    </lineage>
</organism>
<feature type="chain" id="PRO_5013111182" description="SH3 domain-containing protein" evidence="1">
    <location>
        <begin position="19"/>
        <end position="291"/>
    </location>
</feature>
<keyword evidence="3" id="KW-1185">Reference proteome</keyword>
<evidence type="ECO:0000313" key="2">
    <source>
        <dbReference type="EMBL" id="SIN81111.1"/>
    </source>
</evidence>
<evidence type="ECO:0008006" key="4">
    <source>
        <dbReference type="Google" id="ProtNLM"/>
    </source>
</evidence>
<keyword evidence="1" id="KW-0732">Signal</keyword>
<gene>
    <name evidence="2" type="ORF">SAMN04488055_1512</name>
</gene>
<dbReference type="OrthoDB" id="743724at2"/>
<reference evidence="2 3" key="1">
    <citation type="submission" date="2016-11" db="EMBL/GenBank/DDBJ databases">
        <authorList>
            <person name="Jaros S."/>
            <person name="Januszkiewicz K."/>
            <person name="Wedrychowicz H."/>
        </authorList>
    </citation>
    <scope>NUCLEOTIDE SEQUENCE [LARGE SCALE GENOMIC DNA]</scope>
    <source>
        <strain evidence="2 3">DSM 24787</strain>
    </source>
</reference>
<proteinExistence type="predicted"/>
<sequence length="291" mass="32690">MKKLLPILFICFSNTLYAQDFPDMRSWSLYGDSLERYIFADTAFVRITPDTKQAPIDTLLAGDNITITNITSNSLTIRGLKGPWLQVNYQKNGESRNGYIWQGLVSCAPMRRGDIKFVYGIERRADSAYTSDQGKDTLRRYLVRLKVIQNGSILAKAAFVTDDDESANFSMGKVMSGMGLSNVQHIVVVTFSGEACAIPTYDYYFALTKDNQLIRLPGKTNIGDAGVYYHGESFTFPNEKNGKPDMVIWNMIEEEATEKVDKDGNEILKVTGKRTVNYAWDAVNGKFTALR</sequence>
<dbReference type="STRING" id="536979.SAMN04488055_1512"/>
<dbReference type="EMBL" id="FSRA01000001">
    <property type="protein sequence ID" value="SIN81111.1"/>
    <property type="molecule type" value="Genomic_DNA"/>
</dbReference>
<protein>
    <recommendedName>
        <fullName evidence="4">SH3 domain-containing protein</fullName>
    </recommendedName>
</protein>
<dbReference type="Proteomes" id="UP000185003">
    <property type="component" value="Unassembled WGS sequence"/>
</dbReference>
<dbReference type="AlphaFoldDB" id="A0A1N6EDT4"/>